<keyword evidence="7 11" id="KW-1133">Transmembrane helix</keyword>
<dbReference type="Pfam" id="PF03982">
    <property type="entry name" value="DAGAT"/>
    <property type="match status" value="2"/>
</dbReference>
<keyword evidence="10" id="KW-0012">Acyltransferase</keyword>
<evidence type="ECO:0000256" key="8">
    <source>
        <dbReference type="ARBA" id="ARBA00023098"/>
    </source>
</evidence>
<dbReference type="AlphaFoldDB" id="A0AAD9JMZ9"/>
<comment type="caution">
    <text evidence="11">Lacks conserved residue(s) required for the propagation of feature annotation.</text>
</comment>
<dbReference type="PANTHER" id="PTHR12317">
    <property type="entry name" value="DIACYLGLYCEROL O-ACYLTRANSFERASE"/>
    <property type="match status" value="1"/>
</dbReference>
<evidence type="ECO:0000256" key="5">
    <source>
        <dbReference type="ARBA" id="ARBA00022692"/>
    </source>
</evidence>
<evidence type="ECO:0000256" key="2">
    <source>
        <dbReference type="ARBA" id="ARBA00005420"/>
    </source>
</evidence>
<evidence type="ECO:0000256" key="10">
    <source>
        <dbReference type="ARBA" id="ARBA00023315"/>
    </source>
</evidence>
<evidence type="ECO:0000256" key="11">
    <source>
        <dbReference type="RuleBase" id="RU367023"/>
    </source>
</evidence>
<name>A0AAD9JMZ9_9ANNE</name>
<comment type="subcellular location">
    <subcellularLocation>
        <location evidence="1 11">Endoplasmic reticulum membrane</location>
        <topology evidence="1 11">Multi-pass membrane protein</topology>
    </subcellularLocation>
</comment>
<evidence type="ECO:0000313" key="12">
    <source>
        <dbReference type="EMBL" id="KAK2155702.1"/>
    </source>
</evidence>
<sequence length="361" mass="41241">MARILGVEFAPICIPIRRRLQTFAVFQWTLSFLIMGPVCLALMVCLLFTPFYAIPLFYSVWYVYDWHATERGGRRWCWVRNWQIWKYFRDYFPVKLLKTSDLDPTRNYILGVHPHGIMCDGAFCNFATEATGFSKQFPGITPYLITINYQFYFPLHREYFMSGGTCSCSLSSLKYILTKKGTGNALALIVGGAYESLEANPGQLVLNLSRRKGFIRLALEHGASLVPVFSFGENDIFCQANNPHGSRLRRLQVLVAKYAGFAMPIFYGRGVFNYTFGLVPYRKPITTVVGRPIDVDKVENPSTDQIDKLHIGRPIDVDKVENPSTDQIDKLHSSYIESLIELFEEYKIECGLSDVDHLVIE</sequence>
<comment type="caution">
    <text evidence="12">The sequence shown here is derived from an EMBL/GenBank/DDBJ whole genome shotgun (WGS) entry which is preliminary data.</text>
</comment>
<dbReference type="Proteomes" id="UP001208570">
    <property type="component" value="Unassembled WGS sequence"/>
</dbReference>
<proteinExistence type="inferred from homology"/>
<evidence type="ECO:0000313" key="13">
    <source>
        <dbReference type="Proteomes" id="UP001208570"/>
    </source>
</evidence>
<dbReference type="EC" id="2.3.1.-" evidence="11"/>
<evidence type="ECO:0000256" key="9">
    <source>
        <dbReference type="ARBA" id="ARBA00023136"/>
    </source>
</evidence>
<accession>A0AAD9JMZ9</accession>
<protein>
    <recommendedName>
        <fullName evidence="11">Acyltransferase</fullName>
        <ecNumber evidence="11">2.3.1.-</ecNumber>
    </recommendedName>
</protein>
<feature type="transmembrane region" description="Helical" evidence="11">
    <location>
        <begin position="25"/>
        <end position="53"/>
    </location>
</feature>
<keyword evidence="8" id="KW-0443">Lipid metabolism</keyword>
<evidence type="ECO:0000256" key="7">
    <source>
        <dbReference type="ARBA" id="ARBA00022989"/>
    </source>
</evidence>
<evidence type="ECO:0000256" key="6">
    <source>
        <dbReference type="ARBA" id="ARBA00022824"/>
    </source>
</evidence>
<evidence type="ECO:0000256" key="4">
    <source>
        <dbReference type="ARBA" id="ARBA00022679"/>
    </source>
</evidence>
<keyword evidence="6 11" id="KW-0256">Endoplasmic reticulum</keyword>
<organism evidence="12 13">
    <name type="scientific">Paralvinella palmiformis</name>
    <dbReference type="NCBI Taxonomy" id="53620"/>
    <lineage>
        <taxon>Eukaryota</taxon>
        <taxon>Metazoa</taxon>
        <taxon>Spiralia</taxon>
        <taxon>Lophotrochozoa</taxon>
        <taxon>Annelida</taxon>
        <taxon>Polychaeta</taxon>
        <taxon>Sedentaria</taxon>
        <taxon>Canalipalpata</taxon>
        <taxon>Terebellida</taxon>
        <taxon>Terebelliformia</taxon>
        <taxon>Alvinellidae</taxon>
        <taxon>Paralvinella</taxon>
    </lineage>
</organism>
<dbReference type="GO" id="GO:0004144">
    <property type="term" value="F:diacylglycerol O-acyltransferase activity"/>
    <property type="evidence" value="ECO:0007669"/>
    <property type="project" value="TreeGrafter"/>
</dbReference>
<evidence type="ECO:0000256" key="1">
    <source>
        <dbReference type="ARBA" id="ARBA00004477"/>
    </source>
</evidence>
<dbReference type="EMBL" id="JAODUP010000233">
    <property type="protein sequence ID" value="KAK2155702.1"/>
    <property type="molecule type" value="Genomic_DNA"/>
</dbReference>
<keyword evidence="5 11" id="KW-0812">Transmembrane</keyword>
<dbReference type="InterPro" id="IPR007130">
    <property type="entry name" value="DAGAT"/>
</dbReference>
<gene>
    <name evidence="12" type="ORF">LSH36_233g05052</name>
</gene>
<keyword evidence="4 11" id="KW-0808">Transferase</keyword>
<keyword evidence="9 11" id="KW-0472">Membrane</keyword>
<dbReference type="GO" id="GO:0005789">
    <property type="term" value="C:endoplasmic reticulum membrane"/>
    <property type="evidence" value="ECO:0007669"/>
    <property type="project" value="UniProtKB-SubCell"/>
</dbReference>
<keyword evidence="3" id="KW-0444">Lipid biosynthesis</keyword>
<reference evidence="12" key="1">
    <citation type="journal article" date="2023" name="Mol. Biol. Evol.">
        <title>Third-Generation Sequencing Reveals the Adaptive Role of the Epigenome in Three Deep-Sea Polychaetes.</title>
        <authorList>
            <person name="Perez M."/>
            <person name="Aroh O."/>
            <person name="Sun Y."/>
            <person name="Lan Y."/>
            <person name="Juniper S.K."/>
            <person name="Young C.R."/>
            <person name="Angers B."/>
            <person name="Qian P.Y."/>
        </authorList>
    </citation>
    <scope>NUCLEOTIDE SEQUENCE</scope>
    <source>
        <strain evidence="12">P08H-3</strain>
    </source>
</reference>
<evidence type="ECO:0000256" key="3">
    <source>
        <dbReference type="ARBA" id="ARBA00022516"/>
    </source>
</evidence>
<dbReference type="CDD" id="cd07987">
    <property type="entry name" value="LPLAT_MGAT-like"/>
    <property type="match status" value="1"/>
</dbReference>
<dbReference type="PANTHER" id="PTHR12317:SF79">
    <property type="entry name" value="ACYLTRANSFERASE"/>
    <property type="match status" value="1"/>
</dbReference>
<comment type="similarity">
    <text evidence="2 11">Belongs to the diacylglycerol acyltransferase family.</text>
</comment>
<keyword evidence="13" id="KW-1185">Reference proteome</keyword>
<dbReference type="GO" id="GO:0019432">
    <property type="term" value="P:triglyceride biosynthetic process"/>
    <property type="evidence" value="ECO:0007669"/>
    <property type="project" value="TreeGrafter"/>
</dbReference>